<protein>
    <submittedName>
        <fullName evidence="3">Uncharacterized protein</fullName>
    </submittedName>
</protein>
<comment type="similarity">
    <text evidence="1">Belongs to the UPF0489 family.</text>
</comment>
<accession>A0A922CLQ3</accession>
<dbReference type="Pfam" id="PF12640">
    <property type="entry name" value="UPF0489"/>
    <property type="match status" value="1"/>
</dbReference>
<evidence type="ECO:0000313" key="3">
    <source>
        <dbReference type="EMBL" id="KAG6450514.1"/>
    </source>
</evidence>
<dbReference type="EMBL" id="JH668388">
    <property type="protein sequence ID" value="KAG6450514.1"/>
    <property type="molecule type" value="Genomic_DNA"/>
</dbReference>
<keyword evidence="2" id="KW-0175">Coiled coil</keyword>
<proteinExistence type="inferred from homology"/>
<evidence type="ECO:0000313" key="4">
    <source>
        <dbReference type="Proteomes" id="UP000791440"/>
    </source>
</evidence>
<dbReference type="PANTHER" id="PTHR13225">
    <property type="entry name" value="MISEXPRESSION SUPPRESSOR OF RAS 6"/>
    <property type="match status" value="1"/>
</dbReference>
<evidence type="ECO:0000256" key="1">
    <source>
        <dbReference type="ARBA" id="ARBA00007099"/>
    </source>
</evidence>
<feature type="coiled-coil region" evidence="2">
    <location>
        <begin position="223"/>
        <end position="250"/>
    </location>
</feature>
<keyword evidence="4" id="KW-1185">Reference proteome</keyword>
<dbReference type="AlphaFoldDB" id="A0A922CLQ3"/>
<reference evidence="3" key="2">
    <citation type="submission" date="2020-12" db="EMBL/GenBank/DDBJ databases">
        <authorList>
            <person name="Kanost M."/>
        </authorList>
    </citation>
    <scope>NUCLEOTIDE SEQUENCE</scope>
</reference>
<dbReference type="InterPro" id="IPR024131">
    <property type="entry name" value="UPF0489"/>
</dbReference>
<dbReference type="OrthoDB" id="418142at2759"/>
<dbReference type="Proteomes" id="UP000791440">
    <property type="component" value="Unassembled WGS sequence"/>
</dbReference>
<sequence length="380" mass="43174">MATILENIKLPIKRNKKIPIYVVEEHNDALQFIYSAIGGKKLPVEGTVLLHLDAHPDMLIDRKLKGEDARSGRKLLPLLQIENWIVPAAAAGHVARVVWLRPPWAKQFSDGTRKFHVGDHPETGLLRVDSKEPYYLSDALFSTLLSNKRELTLTVEELSCETSKEDKMKNLLAKIDITQPYVLDIDLDFFSTGNPFLGLYENINLYDRLLPIFDFPLPESDDVETLEKLVESREQQLQELENLFEHLDKNNSLDSYTGNKSHLYNMVNELASVVLAEAKRLNEVPDWWAVYAGGCTRDQDGLPYHISTKEEIKETVDKALTPLLQSLPVPVLITIARSTDDGYCPPHQVDYIQSLVLESVMKVYDTDEPALYYLNVNIST</sequence>
<dbReference type="PANTHER" id="PTHR13225:SF3">
    <property type="entry name" value="UPF0489 PROTEIN C5ORF22"/>
    <property type="match status" value="1"/>
</dbReference>
<comment type="caution">
    <text evidence="3">The sequence shown here is derived from an EMBL/GenBank/DDBJ whole genome shotgun (WGS) entry which is preliminary data.</text>
</comment>
<gene>
    <name evidence="3" type="ORF">O3G_MSEX006596</name>
</gene>
<reference evidence="3" key="1">
    <citation type="journal article" date="2016" name="Insect Biochem. Mol. Biol.">
        <title>Multifaceted biological insights from a draft genome sequence of the tobacco hornworm moth, Manduca sexta.</title>
        <authorList>
            <person name="Kanost M.R."/>
            <person name="Arrese E.L."/>
            <person name="Cao X."/>
            <person name="Chen Y.R."/>
            <person name="Chellapilla S."/>
            <person name="Goldsmith M.R."/>
            <person name="Grosse-Wilde E."/>
            <person name="Heckel D.G."/>
            <person name="Herndon N."/>
            <person name="Jiang H."/>
            <person name="Papanicolaou A."/>
            <person name="Qu J."/>
            <person name="Soulages J.L."/>
            <person name="Vogel H."/>
            <person name="Walters J."/>
            <person name="Waterhouse R.M."/>
            <person name="Ahn S.J."/>
            <person name="Almeida F.C."/>
            <person name="An C."/>
            <person name="Aqrawi P."/>
            <person name="Bretschneider A."/>
            <person name="Bryant W.B."/>
            <person name="Bucks S."/>
            <person name="Chao H."/>
            <person name="Chevignon G."/>
            <person name="Christen J.M."/>
            <person name="Clarke D.F."/>
            <person name="Dittmer N.T."/>
            <person name="Ferguson L.C.F."/>
            <person name="Garavelou S."/>
            <person name="Gordon K.H.J."/>
            <person name="Gunaratna R.T."/>
            <person name="Han Y."/>
            <person name="Hauser F."/>
            <person name="He Y."/>
            <person name="Heidel-Fischer H."/>
            <person name="Hirsh A."/>
            <person name="Hu Y."/>
            <person name="Jiang H."/>
            <person name="Kalra D."/>
            <person name="Klinner C."/>
            <person name="Konig C."/>
            <person name="Kovar C."/>
            <person name="Kroll A.R."/>
            <person name="Kuwar S.S."/>
            <person name="Lee S.L."/>
            <person name="Lehman R."/>
            <person name="Li K."/>
            <person name="Li Z."/>
            <person name="Liang H."/>
            <person name="Lovelace S."/>
            <person name="Lu Z."/>
            <person name="Mansfield J.H."/>
            <person name="McCulloch K.J."/>
            <person name="Mathew T."/>
            <person name="Morton B."/>
            <person name="Muzny D.M."/>
            <person name="Neunemann D."/>
            <person name="Ongeri F."/>
            <person name="Pauchet Y."/>
            <person name="Pu L.L."/>
            <person name="Pyrousis I."/>
            <person name="Rao X.J."/>
            <person name="Redding A."/>
            <person name="Roesel C."/>
            <person name="Sanchez-Gracia A."/>
            <person name="Schaack S."/>
            <person name="Shukla A."/>
            <person name="Tetreau G."/>
            <person name="Wang Y."/>
            <person name="Xiong G.H."/>
            <person name="Traut W."/>
            <person name="Walsh T.K."/>
            <person name="Worley K.C."/>
            <person name="Wu D."/>
            <person name="Wu W."/>
            <person name="Wu Y.Q."/>
            <person name="Zhang X."/>
            <person name="Zou Z."/>
            <person name="Zucker H."/>
            <person name="Briscoe A.D."/>
            <person name="Burmester T."/>
            <person name="Clem R.J."/>
            <person name="Feyereisen R."/>
            <person name="Grimmelikhuijzen C.J.P."/>
            <person name="Hamodrakas S.J."/>
            <person name="Hansson B.S."/>
            <person name="Huguet E."/>
            <person name="Jermiin L.S."/>
            <person name="Lan Q."/>
            <person name="Lehman H.K."/>
            <person name="Lorenzen M."/>
            <person name="Merzendorfer H."/>
            <person name="Michalopoulos I."/>
            <person name="Morton D.B."/>
            <person name="Muthukrishnan S."/>
            <person name="Oakeshott J.G."/>
            <person name="Palmer W."/>
            <person name="Park Y."/>
            <person name="Passarelli A.L."/>
            <person name="Rozas J."/>
            <person name="Schwartz L.M."/>
            <person name="Smith W."/>
            <person name="Southgate A."/>
            <person name="Vilcinskas A."/>
            <person name="Vogt R."/>
            <person name="Wang P."/>
            <person name="Werren J."/>
            <person name="Yu X.Q."/>
            <person name="Zhou J.J."/>
            <person name="Brown S.J."/>
            <person name="Scherer S.E."/>
            <person name="Richards S."/>
            <person name="Blissard G.W."/>
        </authorList>
    </citation>
    <scope>NUCLEOTIDE SEQUENCE</scope>
</reference>
<name>A0A922CLQ3_MANSE</name>
<evidence type="ECO:0000256" key="2">
    <source>
        <dbReference type="SAM" id="Coils"/>
    </source>
</evidence>
<organism evidence="3 4">
    <name type="scientific">Manduca sexta</name>
    <name type="common">Tobacco hawkmoth</name>
    <name type="synonym">Tobacco hornworm</name>
    <dbReference type="NCBI Taxonomy" id="7130"/>
    <lineage>
        <taxon>Eukaryota</taxon>
        <taxon>Metazoa</taxon>
        <taxon>Ecdysozoa</taxon>
        <taxon>Arthropoda</taxon>
        <taxon>Hexapoda</taxon>
        <taxon>Insecta</taxon>
        <taxon>Pterygota</taxon>
        <taxon>Neoptera</taxon>
        <taxon>Endopterygota</taxon>
        <taxon>Lepidoptera</taxon>
        <taxon>Glossata</taxon>
        <taxon>Ditrysia</taxon>
        <taxon>Bombycoidea</taxon>
        <taxon>Sphingidae</taxon>
        <taxon>Sphinginae</taxon>
        <taxon>Sphingini</taxon>
        <taxon>Manduca</taxon>
    </lineage>
</organism>